<sequence>MSLSYFGRHEPDGRRLGSDLKLLAKWRRSVATLPPRSYPLSQLSAADQATLFAKSSREFRLRDGPNNTVELEAVEGESGTSIDPEVAGLLQHPNFKRSQAMIYDFYCEIENAHTHADIIEAAEFKNATLEGLDVEAAEARAKQAARNYVDVACRNYLLKRKAAKFEELERRVNNERVTRSLDQAWFPIPTLKLEDGASLKANDGPDEHHLANVKKFLDEDDAELEATVPKSTPQVKCTDSVSSPSLSPAHGSETTESTDTFYSAEEYSDETSPGLPESSDEASPVLPFAGITVEDTSHGGVALGVFVQHPWQHGTRADLGVSGHHLGARLSQVFLNKIFAASSTHPIGARNIGFGNTTAATPEGDAFMGAAICSTATDDCFAHIASPSVNNVAPIFTAGHLLPLYDGVAQLPTLVDIRPLAATFPLARVQPCAGIKCYDVPSAPRPDELVPQYWTTAEDKERFVLHKIQSLKSEDAKLRTTPETGIVANNPVHVFIDLSNIIIGFYDNMKANRGIPIQKRVSAPAFSFRNFDTIIARGREVGKKVVAGSVGNAGKRWPEHMIQAEKLGYEMNILRRVPKPASPTLKRKSKSKGGLRDFESATSGPETSSDDYVGPMKNGEQGVDELLHLKMLQSAIDNPSRGTLALATGDAAHAEYSDGFKRNIERVLGFGWNIELYGWSRNISSAWRDPTFTKAWGQQFRIIELDTFCEELFDCTIESLAQE</sequence>
<dbReference type="EMBL" id="JAUKUA010000002">
    <property type="protein sequence ID" value="KAK0724828.1"/>
    <property type="molecule type" value="Genomic_DNA"/>
</dbReference>
<reference evidence="2" key="1">
    <citation type="submission" date="2023-06" db="EMBL/GenBank/DDBJ databases">
        <title>Genome-scale phylogeny and comparative genomics of the fungal order Sordariales.</title>
        <authorList>
            <consortium name="Lawrence Berkeley National Laboratory"/>
            <person name="Hensen N."/>
            <person name="Bonometti L."/>
            <person name="Westerberg I."/>
            <person name="Brannstrom I.O."/>
            <person name="Guillou S."/>
            <person name="Cros-Aarteil S."/>
            <person name="Calhoun S."/>
            <person name="Haridas S."/>
            <person name="Kuo A."/>
            <person name="Mondo S."/>
            <person name="Pangilinan J."/>
            <person name="Riley R."/>
            <person name="Labutti K."/>
            <person name="Andreopoulos B."/>
            <person name="Lipzen A."/>
            <person name="Chen C."/>
            <person name="Yanf M."/>
            <person name="Daum C."/>
            <person name="Ng V."/>
            <person name="Clum A."/>
            <person name="Steindorff A."/>
            <person name="Ohm R."/>
            <person name="Martin F."/>
            <person name="Silar P."/>
            <person name="Natvig D."/>
            <person name="Lalanne C."/>
            <person name="Gautier V."/>
            <person name="Ament-Velasquez S.L."/>
            <person name="Kruys A."/>
            <person name="Hutchinson M.I."/>
            <person name="Powell A.J."/>
            <person name="Barry K."/>
            <person name="Miller A.N."/>
            <person name="Grigoriev I.V."/>
            <person name="Debuchy R."/>
            <person name="Gladieux P."/>
            <person name="Thoren M.H."/>
            <person name="Johannesson H."/>
        </authorList>
    </citation>
    <scope>NUCLEOTIDE SEQUENCE</scope>
    <source>
        <strain evidence="2">SMH4607-1</strain>
    </source>
</reference>
<keyword evidence="3" id="KW-1185">Reference proteome</keyword>
<organism evidence="2 3">
    <name type="scientific">Lasiosphaeris hirsuta</name>
    <dbReference type="NCBI Taxonomy" id="260670"/>
    <lineage>
        <taxon>Eukaryota</taxon>
        <taxon>Fungi</taxon>
        <taxon>Dikarya</taxon>
        <taxon>Ascomycota</taxon>
        <taxon>Pezizomycotina</taxon>
        <taxon>Sordariomycetes</taxon>
        <taxon>Sordariomycetidae</taxon>
        <taxon>Sordariales</taxon>
        <taxon>Lasiosphaeriaceae</taxon>
        <taxon>Lasiosphaeris</taxon>
    </lineage>
</organism>
<evidence type="ECO:0000313" key="3">
    <source>
        <dbReference type="Proteomes" id="UP001172102"/>
    </source>
</evidence>
<dbReference type="PANTHER" id="PTHR15837:SF5">
    <property type="entry name" value="NYN DOMAIN-CONTAINING PROTEIN"/>
    <property type="match status" value="1"/>
</dbReference>
<protein>
    <submittedName>
        <fullName evidence="2">Uncharacterized protein</fullName>
    </submittedName>
</protein>
<name>A0AA40AZF6_9PEZI</name>
<dbReference type="CDD" id="cd18724">
    <property type="entry name" value="PIN_LabA-like"/>
    <property type="match status" value="1"/>
</dbReference>
<dbReference type="AlphaFoldDB" id="A0AA40AZF6"/>
<dbReference type="GO" id="GO:0006606">
    <property type="term" value="P:protein import into nucleus"/>
    <property type="evidence" value="ECO:0007669"/>
    <property type="project" value="TreeGrafter"/>
</dbReference>
<accession>A0AA40AZF6</accession>
<dbReference type="Gene3D" id="3.40.50.1010">
    <property type="entry name" value="5'-nuclease"/>
    <property type="match status" value="1"/>
</dbReference>
<feature type="region of interest" description="Disordered" evidence="1">
    <location>
        <begin position="580"/>
        <end position="617"/>
    </location>
</feature>
<proteinExistence type="predicted"/>
<dbReference type="InterPro" id="IPR007681">
    <property type="entry name" value="Mog1"/>
</dbReference>
<comment type="caution">
    <text evidence="2">The sequence shown here is derived from an EMBL/GenBank/DDBJ whole genome shotgun (WGS) entry which is preliminary data.</text>
</comment>
<dbReference type="Proteomes" id="UP001172102">
    <property type="component" value="Unassembled WGS sequence"/>
</dbReference>
<feature type="compositionally biased region" description="Polar residues" evidence="1">
    <location>
        <begin position="229"/>
        <end position="258"/>
    </location>
</feature>
<dbReference type="GO" id="GO:0005634">
    <property type="term" value="C:nucleus"/>
    <property type="evidence" value="ECO:0007669"/>
    <property type="project" value="TreeGrafter"/>
</dbReference>
<feature type="region of interest" description="Disordered" evidence="1">
    <location>
        <begin position="264"/>
        <end position="283"/>
    </location>
</feature>
<feature type="region of interest" description="Disordered" evidence="1">
    <location>
        <begin position="225"/>
        <end position="258"/>
    </location>
</feature>
<dbReference type="PANTHER" id="PTHR15837">
    <property type="entry name" value="RAN GUANINE NUCLEOTIDE RELEASE FACTOR"/>
    <property type="match status" value="1"/>
</dbReference>
<dbReference type="GO" id="GO:0005085">
    <property type="term" value="F:guanyl-nucleotide exchange factor activity"/>
    <property type="evidence" value="ECO:0007669"/>
    <property type="project" value="TreeGrafter"/>
</dbReference>
<gene>
    <name evidence="2" type="ORF">B0H67DRAFT_116741</name>
</gene>
<evidence type="ECO:0000313" key="2">
    <source>
        <dbReference type="EMBL" id="KAK0724828.1"/>
    </source>
</evidence>
<evidence type="ECO:0000256" key="1">
    <source>
        <dbReference type="SAM" id="MobiDB-lite"/>
    </source>
</evidence>
<dbReference type="GO" id="GO:0031267">
    <property type="term" value="F:small GTPase binding"/>
    <property type="evidence" value="ECO:0007669"/>
    <property type="project" value="TreeGrafter"/>
</dbReference>